<evidence type="ECO:0000313" key="2">
    <source>
        <dbReference type="EMBL" id="KAK0388494.1"/>
    </source>
</evidence>
<evidence type="ECO:0000256" key="1">
    <source>
        <dbReference type="ARBA" id="ARBA00023242"/>
    </source>
</evidence>
<evidence type="ECO:0000313" key="3">
    <source>
        <dbReference type="Proteomes" id="UP001175261"/>
    </source>
</evidence>
<dbReference type="GO" id="GO:0008270">
    <property type="term" value="F:zinc ion binding"/>
    <property type="evidence" value="ECO:0007669"/>
    <property type="project" value="InterPro"/>
</dbReference>
<dbReference type="InterPro" id="IPR052973">
    <property type="entry name" value="Fungal_sec-metab_reg_TF"/>
</dbReference>
<name>A0AA39GL57_SARSR</name>
<dbReference type="PANTHER" id="PTHR35392">
    <property type="entry name" value="ZN(II)2CYS6 TRANSCRIPTION FACTOR (EUROFUNG)-RELATED-RELATED"/>
    <property type="match status" value="1"/>
</dbReference>
<dbReference type="AlphaFoldDB" id="A0AA39GL57"/>
<dbReference type="Proteomes" id="UP001175261">
    <property type="component" value="Unassembled WGS sequence"/>
</dbReference>
<dbReference type="PANTHER" id="PTHR35392:SF2">
    <property type="entry name" value="ZN(II)2CYS6 TRANSCRIPTION FACTOR (EUROFUNG)"/>
    <property type="match status" value="1"/>
</dbReference>
<protein>
    <submittedName>
        <fullName evidence="2">Uncharacterized protein</fullName>
    </submittedName>
</protein>
<accession>A0AA39GL57</accession>
<gene>
    <name evidence="2" type="ORF">NLU13_4738</name>
</gene>
<organism evidence="2 3">
    <name type="scientific">Sarocladium strictum</name>
    <name type="common">Black bundle disease fungus</name>
    <name type="synonym">Acremonium strictum</name>
    <dbReference type="NCBI Taxonomy" id="5046"/>
    <lineage>
        <taxon>Eukaryota</taxon>
        <taxon>Fungi</taxon>
        <taxon>Dikarya</taxon>
        <taxon>Ascomycota</taxon>
        <taxon>Pezizomycotina</taxon>
        <taxon>Sordariomycetes</taxon>
        <taxon>Hypocreomycetidae</taxon>
        <taxon>Hypocreales</taxon>
        <taxon>Sarocladiaceae</taxon>
        <taxon>Sarocladium</taxon>
    </lineage>
</organism>
<keyword evidence="1" id="KW-0539">Nucleus</keyword>
<dbReference type="EMBL" id="JAPDFR010000003">
    <property type="protein sequence ID" value="KAK0388494.1"/>
    <property type="molecule type" value="Genomic_DNA"/>
</dbReference>
<reference evidence="2" key="1">
    <citation type="submission" date="2022-10" db="EMBL/GenBank/DDBJ databases">
        <title>Determination and structural analysis of whole genome sequence of Sarocladium strictum F4-1.</title>
        <authorList>
            <person name="Hu L."/>
            <person name="Jiang Y."/>
        </authorList>
    </citation>
    <scope>NUCLEOTIDE SEQUENCE</scope>
    <source>
        <strain evidence="2">F4-1</strain>
    </source>
</reference>
<proteinExistence type="predicted"/>
<keyword evidence="3" id="KW-1185">Reference proteome</keyword>
<dbReference type="GO" id="GO:0000981">
    <property type="term" value="F:DNA-binding transcription factor activity, RNA polymerase II-specific"/>
    <property type="evidence" value="ECO:0007669"/>
    <property type="project" value="InterPro"/>
</dbReference>
<comment type="caution">
    <text evidence="2">The sequence shown here is derived from an EMBL/GenBank/DDBJ whole genome shotgun (WGS) entry which is preliminary data.</text>
</comment>
<dbReference type="InterPro" id="IPR001138">
    <property type="entry name" value="Zn2Cys6_DnaBD"/>
</dbReference>
<sequence>MGRKPNPLILEYFVRGPKLNDNSNRYPHTCKQCGENFPKGRIDSLTTHITKKCPAISDSDRMRACLELHGLSTARAAAAERNSLLNGQINSAQAAVSALPQGWSALETLAEASRQVDLSENNRVPKGDAEDGTPAIATVEEPHTTDRFELQEPFTLDNPPISFEAVHCNGADHNAEPTLVSTTTELTPEERLQALISRDTPDPSSLSVAVAATARLNPSFLDPQLVQNESTEQKLQVEPAESTGTAVEKNDISIQETNPPITINKPTEMQPWGEMTYMTTASPLPMLTENPNPPMPMNRGGVRMDTGDLGPLGKARHSRARFTPARRKEVQEVRKIGACIRCRILRKNCGKGTPCDTCRKVLSPRVWRTGCVRTRLHEQLDLYSAGVQVVLSQNRINMLKSQLRLHNNDTVVEMSHFPEMDLNVVCPTLVALLEPLESQVAERQSEEPFHQVIMIDQDSDDVPDKVERYMRAVLPHFIEREPSKFMRTTLETATQQLQGNEDELLRKALELWGLVESIDRERQWSILEKPGGNAEEARWIKEANGETEADIYTMICMQLNAAAERKANSTSRNLLSMMHRLLQDSKVKIGFNMFLTALIFLNCVEKSTWAFKAWEQDHLRPGWPLERDPGVFTQQGDTLAGLLKMLLTIRKALPQTSRSAEGKLVTEDTDPMVLNYFQSIDLDFDATQARQQGSQFSPADSRSLELMFCSQLLLPTVG</sequence>
<dbReference type="CDD" id="cd00067">
    <property type="entry name" value="GAL4"/>
    <property type="match status" value="1"/>
</dbReference>